<dbReference type="SMART" id="SM00343">
    <property type="entry name" value="ZnF_C2HC"/>
    <property type="match status" value="2"/>
</dbReference>
<keyword evidence="1" id="KW-0645">Protease</keyword>
<keyword evidence="2" id="KW-0863">Zinc-finger</keyword>
<dbReference type="GO" id="GO:0015074">
    <property type="term" value="P:DNA integration"/>
    <property type="evidence" value="ECO:0007669"/>
    <property type="project" value="InterPro"/>
</dbReference>
<name>A0A978VAL7_ZIZJJ</name>
<dbReference type="InterPro" id="IPR054722">
    <property type="entry name" value="PolX-like_BBD"/>
</dbReference>
<feature type="region of interest" description="Disordered" evidence="3">
    <location>
        <begin position="678"/>
        <end position="703"/>
    </location>
</feature>
<evidence type="ECO:0000313" key="6">
    <source>
        <dbReference type="EMBL" id="KAH7524952.1"/>
    </source>
</evidence>
<dbReference type="SUPFAM" id="SSF57756">
    <property type="entry name" value="Retrovirus zinc finger-like domains"/>
    <property type="match status" value="1"/>
</dbReference>
<comment type="caution">
    <text evidence="6">The sequence shown here is derived from an EMBL/GenBank/DDBJ whole genome shotgun (WGS) entry which is preliminary data.</text>
</comment>
<dbReference type="PROSITE" id="PS50994">
    <property type="entry name" value="INTEGRASE"/>
    <property type="match status" value="1"/>
</dbReference>
<dbReference type="GO" id="GO:0006508">
    <property type="term" value="P:proteolysis"/>
    <property type="evidence" value="ECO:0007669"/>
    <property type="project" value="UniProtKB-KW"/>
</dbReference>
<reference evidence="6" key="1">
    <citation type="journal article" date="2021" name="Front. Plant Sci.">
        <title>Chromosome-Scale Genome Assembly for Chinese Sour Jujube and Insights Into Its Genome Evolution and Domestication Signature.</title>
        <authorList>
            <person name="Shen L.-Y."/>
            <person name="Luo H."/>
            <person name="Wang X.-L."/>
            <person name="Wang X.-M."/>
            <person name="Qiu X.-J."/>
            <person name="Liu H."/>
            <person name="Zhou S.-S."/>
            <person name="Jia K.-H."/>
            <person name="Nie S."/>
            <person name="Bao Y.-T."/>
            <person name="Zhang R.-G."/>
            <person name="Yun Q.-Z."/>
            <person name="Chai Y.-H."/>
            <person name="Lu J.-Y."/>
            <person name="Li Y."/>
            <person name="Zhao S.-W."/>
            <person name="Mao J.-F."/>
            <person name="Jia S.-G."/>
            <person name="Mao Y.-M."/>
        </authorList>
    </citation>
    <scope>NUCLEOTIDE SEQUENCE</scope>
    <source>
        <strain evidence="6">AT0</strain>
        <tissue evidence="6">Leaf</tissue>
    </source>
</reference>
<organism evidence="6 7">
    <name type="scientific">Ziziphus jujuba var. spinosa</name>
    <dbReference type="NCBI Taxonomy" id="714518"/>
    <lineage>
        <taxon>Eukaryota</taxon>
        <taxon>Viridiplantae</taxon>
        <taxon>Streptophyta</taxon>
        <taxon>Embryophyta</taxon>
        <taxon>Tracheophyta</taxon>
        <taxon>Spermatophyta</taxon>
        <taxon>Magnoliopsida</taxon>
        <taxon>eudicotyledons</taxon>
        <taxon>Gunneridae</taxon>
        <taxon>Pentapetalae</taxon>
        <taxon>rosids</taxon>
        <taxon>fabids</taxon>
        <taxon>Rosales</taxon>
        <taxon>Rhamnaceae</taxon>
        <taxon>Paliureae</taxon>
        <taxon>Ziziphus</taxon>
    </lineage>
</organism>
<dbReference type="PROSITE" id="PS50158">
    <property type="entry name" value="ZF_CCHC"/>
    <property type="match status" value="1"/>
</dbReference>
<dbReference type="Gene3D" id="3.30.420.10">
    <property type="entry name" value="Ribonuclease H-like superfamily/Ribonuclease H"/>
    <property type="match status" value="1"/>
</dbReference>
<feature type="compositionally biased region" description="Low complexity" evidence="3">
    <location>
        <begin position="266"/>
        <end position="278"/>
    </location>
</feature>
<evidence type="ECO:0000256" key="2">
    <source>
        <dbReference type="PROSITE-ProRule" id="PRU00047"/>
    </source>
</evidence>
<dbReference type="PANTHER" id="PTHR42648:SF28">
    <property type="entry name" value="TRANSPOSON-ENCODED PROTEIN WITH RIBONUCLEASE H-LIKE AND RETROVIRUS ZINC FINGER-LIKE DOMAINS"/>
    <property type="match status" value="1"/>
</dbReference>
<dbReference type="GO" id="GO:0003676">
    <property type="term" value="F:nucleic acid binding"/>
    <property type="evidence" value="ECO:0007669"/>
    <property type="project" value="InterPro"/>
</dbReference>
<evidence type="ECO:0000256" key="1">
    <source>
        <dbReference type="ARBA" id="ARBA00022670"/>
    </source>
</evidence>
<dbReference type="InterPro" id="IPR012337">
    <property type="entry name" value="RNaseH-like_sf"/>
</dbReference>
<proteinExistence type="predicted"/>
<protein>
    <recommendedName>
        <fullName evidence="8">Retrovirus-related Pol polyprotein from transposon TNT 1-94</fullName>
    </recommendedName>
</protein>
<dbReference type="EMBL" id="JAEACU010000006">
    <property type="protein sequence ID" value="KAH7524952.1"/>
    <property type="molecule type" value="Genomic_DNA"/>
</dbReference>
<dbReference type="InterPro" id="IPR001878">
    <property type="entry name" value="Znf_CCHC"/>
</dbReference>
<sequence length="783" mass="87654">MFVKGKNLWGHLDGSVSKPKDESDIGKITQWNSNDAQVISWILGSVESQIVLSLRSFHFAKDMWDFLKKIYHQENSTRRFQLELELSEYCQGNLSIQDYYSGFLNLWAEYKELVYASVPPEGLPILQQVHEVSQRDQFLMKLRREYEPIRVNLMSRIPSPSLETCFAELFREEQRCVTQSVLENKNHQRANPMEIAYATQAKVRDMSKVQCYSCKEYGHIANHCKKKFCNYCKKSGHLIAECRRRPQNRTSQALHVSHSSSAPGFDSGSISRPDSSSGMTNLTPEVVQQLIYSALSTLGISGTSTHSHVCYIDSGASNHMVSSPKSLVNVKPSLGNLEIQTANGDKLPVKAIGDIPHSLPLNNVFLVPHLTSNLLSVGQLVDENCKVSFSPSGCIVQDQTTGKVIGMGPKCGRLFPLRLSVYPNNKSLFSLFSPVSLSQSSITSLDLSFACDGCKLGKKVFEVFKSFLAYVKNQFSTSIKILRSDSGGEYMSDAFKVFLQSEGILFQKSCPDTPQQNGVAERKNRHLLDVTRTLLLDASVPSHFWVEALSTSVHLINRLPSPVLDNETPYFRLHGNNPDYNHLRVFGCLCYAHLPSSDRNKLTAQSARCAFLGYASDRKGYLCYDPLARRIRISRNVVFVENIYFFQHVSDSSTSSSSYLPNFDQLENVRFNTGIDDQHRENSQETEGSSRNPIPASDPPIEQGEFLNLGPDISIGQCDVSNMPDAPPLRRSTRHIKPPDRLSLMAALSVTNVPNDILTKALTKIRHQFLVGKLMLLDSPASI</sequence>
<dbReference type="InterPro" id="IPR057670">
    <property type="entry name" value="SH3_retrovirus"/>
</dbReference>
<feature type="domain" description="Integrase catalytic" evidence="5">
    <location>
        <begin position="405"/>
        <end position="577"/>
    </location>
</feature>
<feature type="region of interest" description="Disordered" evidence="3">
    <location>
        <begin position="250"/>
        <end position="279"/>
    </location>
</feature>
<evidence type="ECO:0000256" key="3">
    <source>
        <dbReference type="SAM" id="MobiDB-lite"/>
    </source>
</evidence>
<accession>A0A978VAL7</accession>
<dbReference type="InterPro" id="IPR039537">
    <property type="entry name" value="Retrotran_Ty1/copia-like"/>
</dbReference>
<dbReference type="SUPFAM" id="SSF53098">
    <property type="entry name" value="Ribonuclease H-like"/>
    <property type="match status" value="1"/>
</dbReference>
<feature type="compositionally biased region" description="Polar residues" evidence="3">
    <location>
        <begin position="250"/>
        <end position="262"/>
    </location>
</feature>
<keyword evidence="2" id="KW-0862">Zinc</keyword>
<dbReference type="GO" id="GO:0008233">
    <property type="term" value="F:peptidase activity"/>
    <property type="evidence" value="ECO:0007669"/>
    <property type="project" value="UniProtKB-KW"/>
</dbReference>
<feature type="domain" description="CCHC-type" evidence="4">
    <location>
        <begin position="211"/>
        <end position="226"/>
    </location>
</feature>
<dbReference type="Gene3D" id="4.10.60.10">
    <property type="entry name" value="Zinc finger, CCHC-type"/>
    <property type="match status" value="1"/>
</dbReference>
<evidence type="ECO:0008006" key="8">
    <source>
        <dbReference type="Google" id="ProtNLM"/>
    </source>
</evidence>
<evidence type="ECO:0000259" key="5">
    <source>
        <dbReference type="PROSITE" id="PS50994"/>
    </source>
</evidence>
<dbReference type="PANTHER" id="PTHR42648">
    <property type="entry name" value="TRANSPOSASE, PUTATIVE-RELATED"/>
    <property type="match status" value="1"/>
</dbReference>
<dbReference type="Pfam" id="PF25597">
    <property type="entry name" value="SH3_retrovirus"/>
    <property type="match status" value="1"/>
</dbReference>
<dbReference type="InterPro" id="IPR036397">
    <property type="entry name" value="RNaseH_sf"/>
</dbReference>
<evidence type="ECO:0000313" key="7">
    <source>
        <dbReference type="Proteomes" id="UP000813462"/>
    </source>
</evidence>
<dbReference type="Pfam" id="PF22936">
    <property type="entry name" value="Pol_BBD"/>
    <property type="match status" value="1"/>
</dbReference>
<dbReference type="InterPro" id="IPR036875">
    <property type="entry name" value="Znf_CCHC_sf"/>
</dbReference>
<keyword evidence="2" id="KW-0479">Metal-binding</keyword>
<dbReference type="Pfam" id="PF14223">
    <property type="entry name" value="Retrotran_gag_2"/>
    <property type="match status" value="1"/>
</dbReference>
<evidence type="ECO:0000259" key="4">
    <source>
        <dbReference type="PROSITE" id="PS50158"/>
    </source>
</evidence>
<dbReference type="Proteomes" id="UP000813462">
    <property type="component" value="Unassembled WGS sequence"/>
</dbReference>
<gene>
    <name evidence="6" type="ORF">FEM48_Zijuj06G0173800</name>
</gene>
<dbReference type="AlphaFoldDB" id="A0A978VAL7"/>
<dbReference type="GO" id="GO:0008270">
    <property type="term" value="F:zinc ion binding"/>
    <property type="evidence" value="ECO:0007669"/>
    <property type="project" value="UniProtKB-KW"/>
</dbReference>
<keyword evidence="1" id="KW-0378">Hydrolase</keyword>
<dbReference type="InterPro" id="IPR001584">
    <property type="entry name" value="Integrase_cat-core"/>
</dbReference>